<proteinExistence type="predicted"/>
<feature type="compositionally biased region" description="Low complexity" evidence="1">
    <location>
        <begin position="211"/>
        <end position="221"/>
    </location>
</feature>
<dbReference type="InterPro" id="IPR029058">
    <property type="entry name" value="AB_hydrolase_fold"/>
</dbReference>
<evidence type="ECO:0000256" key="1">
    <source>
        <dbReference type="SAM" id="MobiDB-lite"/>
    </source>
</evidence>
<reference evidence="3" key="1">
    <citation type="submission" date="2020-06" db="EMBL/GenBank/DDBJ databases">
        <authorList>
            <consortium name="Plant Systems Biology data submission"/>
        </authorList>
    </citation>
    <scope>NUCLEOTIDE SEQUENCE</scope>
    <source>
        <strain evidence="3">D6</strain>
    </source>
</reference>
<organism evidence="3 4">
    <name type="scientific">Seminavis robusta</name>
    <dbReference type="NCBI Taxonomy" id="568900"/>
    <lineage>
        <taxon>Eukaryota</taxon>
        <taxon>Sar</taxon>
        <taxon>Stramenopiles</taxon>
        <taxon>Ochrophyta</taxon>
        <taxon>Bacillariophyta</taxon>
        <taxon>Bacillariophyceae</taxon>
        <taxon>Bacillariophycidae</taxon>
        <taxon>Naviculales</taxon>
        <taxon>Naviculaceae</taxon>
        <taxon>Seminavis</taxon>
    </lineage>
</organism>
<dbReference type="PANTHER" id="PTHR45856">
    <property type="entry name" value="ALPHA/BETA-HYDROLASES SUPERFAMILY PROTEIN"/>
    <property type="match status" value="1"/>
</dbReference>
<dbReference type="EMBL" id="CAICTM010003385">
    <property type="protein sequence ID" value="CAB9531280.1"/>
    <property type="molecule type" value="Genomic_DNA"/>
</dbReference>
<accession>A0A9N8I032</accession>
<feature type="compositionally biased region" description="Basic residues" evidence="1">
    <location>
        <begin position="60"/>
        <end position="78"/>
    </location>
</feature>
<feature type="compositionally biased region" description="Basic and acidic residues" evidence="1">
    <location>
        <begin position="187"/>
        <end position="200"/>
    </location>
</feature>
<evidence type="ECO:0000259" key="2">
    <source>
        <dbReference type="Pfam" id="PF01764"/>
    </source>
</evidence>
<dbReference type="SUPFAM" id="SSF53474">
    <property type="entry name" value="alpha/beta-Hydrolases"/>
    <property type="match status" value="1"/>
</dbReference>
<feature type="region of interest" description="Disordered" evidence="1">
    <location>
        <begin position="140"/>
        <end position="279"/>
    </location>
</feature>
<dbReference type="Gene3D" id="3.40.50.1820">
    <property type="entry name" value="alpha/beta hydrolase"/>
    <property type="match status" value="1"/>
</dbReference>
<evidence type="ECO:0000313" key="3">
    <source>
        <dbReference type="EMBL" id="CAB9531280.1"/>
    </source>
</evidence>
<feature type="compositionally biased region" description="Basic residues" evidence="1">
    <location>
        <begin position="258"/>
        <end position="270"/>
    </location>
</feature>
<sequence length="702" mass="76368">MTSAEPAIIPTQHNNPHSPLPDDMVAPIFASSRTPPESPRRNYRSFSVNGFGISVSPTKKSPKHGANKKSPKSNRRASYHVPENNSPTRLTMGDASLPNNFNLSPLPPSSRPMPATAAAPVVGHHQKNTCLVGFDPLLNSATKPSSSTAKRDTRQPPLTPKSTRDNASAVNTPMTNLTLSPPSPPRQDAEMKTELGRLAKDLSAASPHRPTPTSSTSGGKSVKPKFGRAASLTPKFNLTPPFRSSMTASSIKEPQSTPHRKLPWQRHRRSKSLETPDGVLPHADSLENDATKANANVTNLIPSSPMMRDLFDVVKAQESNASSLALPSLAKPAPTSFLTGTEIVRSSEQDPSPFQMEIPTLEQTLVAARLVQFVEHYRKEDMNMDLSMSLVGLNRLAMASFVESNDMAAAPPNLTRAHKPVVESLLEAAEDVTVVGFFATENAGSADARREAVILERQMQFVIVFRGTTPEQAGKVGFFKKNHAKPKYQVPMEPLVMDGTDCKVFSPLKQAYMELEHRVFDCLDQLLDSNPFCDVIFTGSSWGGCMATLGAYRYASNRPMVRVSCQPFGAPKVGNKVFRQQVNSLPNLKVMRLEYVSDAKCSAPPQDNGNGAPVGHSIVLSKNSEGNNSLSAAACKFDAGKHHSTKPAAALFKGFKKERDISSYVVHLEQLQQSKVNTWMKDFAGEDGTGVRGKDNEQRQMV</sequence>
<feature type="compositionally biased region" description="Polar residues" evidence="1">
    <location>
        <begin position="165"/>
        <end position="180"/>
    </location>
</feature>
<dbReference type="GO" id="GO:0006629">
    <property type="term" value="P:lipid metabolic process"/>
    <property type="evidence" value="ECO:0007669"/>
    <property type="project" value="InterPro"/>
</dbReference>
<feature type="domain" description="Fungal lipase-type" evidence="2">
    <location>
        <begin position="462"/>
        <end position="602"/>
    </location>
</feature>
<comment type="caution">
    <text evidence="3">The sequence shown here is derived from an EMBL/GenBank/DDBJ whole genome shotgun (WGS) entry which is preliminary data.</text>
</comment>
<dbReference type="Pfam" id="PF01764">
    <property type="entry name" value="Lipase_3"/>
    <property type="match status" value="1"/>
</dbReference>
<name>A0A9N8I032_9STRA</name>
<dbReference type="PANTHER" id="PTHR45856:SF24">
    <property type="entry name" value="FUNGAL LIPASE-LIKE DOMAIN-CONTAINING PROTEIN"/>
    <property type="match status" value="1"/>
</dbReference>
<gene>
    <name evidence="3" type="ORF">SEMRO_3387_G347490.1</name>
</gene>
<dbReference type="InterPro" id="IPR002921">
    <property type="entry name" value="Fungal_lipase-type"/>
</dbReference>
<feature type="compositionally biased region" description="Polar residues" evidence="1">
    <location>
        <begin position="242"/>
        <end position="257"/>
    </location>
</feature>
<dbReference type="InterPro" id="IPR051218">
    <property type="entry name" value="Sec_MonoDiacylglyc_Lipase"/>
</dbReference>
<dbReference type="OrthoDB" id="46438at2759"/>
<protein>
    <submittedName>
        <fullName evidence="3">Phosphatidylcholine 1-acylhydrolase activity</fullName>
    </submittedName>
</protein>
<evidence type="ECO:0000313" key="4">
    <source>
        <dbReference type="Proteomes" id="UP001153069"/>
    </source>
</evidence>
<dbReference type="Proteomes" id="UP001153069">
    <property type="component" value="Unassembled WGS sequence"/>
</dbReference>
<feature type="region of interest" description="Disordered" evidence="1">
    <location>
        <begin position="1"/>
        <end position="116"/>
    </location>
</feature>
<dbReference type="AlphaFoldDB" id="A0A9N8I032"/>
<keyword evidence="4" id="KW-1185">Reference proteome</keyword>